<evidence type="ECO:0000313" key="10">
    <source>
        <dbReference type="Proteomes" id="UP000307169"/>
    </source>
</evidence>
<gene>
    <name evidence="5" type="ORF">E3Q01_02018</name>
    <name evidence="6" type="ORF">E3Q02_01492</name>
    <name evidence="7" type="ORF">E3Q03_00709</name>
    <name evidence="4" type="ORF">E3Q10_00843</name>
    <name evidence="3" type="ORF">E3Q17_03496</name>
    <name evidence="2" type="ORF">E3Q22_01098</name>
</gene>
<dbReference type="EMBL" id="SPRC01000008">
    <property type="protein sequence ID" value="TIB81328.1"/>
    <property type="molecule type" value="Genomic_DNA"/>
</dbReference>
<dbReference type="Proteomes" id="UP000305362">
    <property type="component" value="Unassembled WGS sequence"/>
</dbReference>
<dbReference type="InterPro" id="IPR002075">
    <property type="entry name" value="NTF2_dom"/>
</dbReference>
<evidence type="ECO:0000313" key="2">
    <source>
        <dbReference type="EMBL" id="TIB81328.1"/>
    </source>
</evidence>
<dbReference type="Proteomes" id="UP000309601">
    <property type="component" value="Unassembled WGS sequence"/>
</dbReference>
<evidence type="ECO:0000313" key="13">
    <source>
        <dbReference type="Proteomes" id="UP000310708"/>
    </source>
</evidence>
<dbReference type="Proteomes" id="UP000307169">
    <property type="component" value="Unassembled WGS sequence"/>
</dbReference>
<evidence type="ECO:0000313" key="11">
    <source>
        <dbReference type="Proteomes" id="UP000309601"/>
    </source>
</evidence>
<dbReference type="EMBL" id="SPRV01000004">
    <property type="protein sequence ID" value="TIC71160.1"/>
    <property type="molecule type" value="Genomic_DNA"/>
</dbReference>
<dbReference type="OrthoDB" id="25408at2759"/>
<reference evidence="8 9" key="1">
    <citation type="submission" date="2019-03" db="EMBL/GenBank/DDBJ databases">
        <title>Sequencing 25 genomes of Wallemia mellicola.</title>
        <authorList>
            <person name="Gostincar C."/>
        </authorList>
    </citation>
    <scope>NUCLEOTIDE SEQUENCE [LARGE SCALE GENOMIC DNA]</scope>
    <source>
        <strain evidence="3 10">EXF-1262</strain>
        <strain evidence="6 11">EXF-1274</strain>
        <strain evidence="7 8">EXF-1277</strain>
        <strain evidence="2 12">EXF-6152</strain>
        <strain evidence="5 13">EXF-757</strain>
        <strain evidence="4 9">EXF-8738</strain>
    </source>
</reference>
<dbReference type="EMBL" id="SPRX01000021">
    <property type="protein sequence ID" value="TIC65702.1"/>
    <property type="molecule type" value="Genomic_DNA"/>
</dbReference>
<dbReference type="Pfam" id="PF02136">
    <property type="entry name" value="NTF2"/>
    <property type="match status" value="1"/>
</dbReference>
<dbReference type="EMBL" id="SPRO01000005">
    <property type="protein sequence ID" value="TIC33387.1"/>
    <property type="molecule type" value="Genomic_DNA"/>
</dbReference>
<dbReference type="InterPro" id="IPR045875">
    <property type="entry name" value="NTF2"/>
</dbReference>
<evidence type="ECO:0000313" key="6">
    <source>
        <dbReference type="EMBL" id="TIC67435.1"/>
    </source>
</evidence>
<dbReference type="InterPro" id="IPR018222">
    <property type="entry name" value="Nuclear_transport_factor_2_euk"/>
</dbReference>
<name>A0A4T0RS68_9BASI</name>
<feature type="domain" description="NTF2" evidence="1">
    <location>
        <begin position="14"/>
        <end position="153"/>
    </location>
</feature>
<protein>
    <submittedName>
        <fullName evidence="4">NTF2-like protein</fullName>
    </submittedName>
</protein>
<dbReference type="EMBL" id="SPRW01000012">
    <property type="protein sequence ID" value="TIC67435.1"/>
    <property type="molecule type" value="Genomic_DNA"/>
</dbReference>
<dbReference type="Gene3D" id="3.10.450.50">
    <property type="match status" value="1"/>
</dbReference>
<evidence type="ECO:0000313" key="9">
    <source>
        <dbReference type="Proteomes" id="UP000305647"/>
    </source>
</evidence>
<dbReference type="Proteomes" id="UP000310685">
    <property type="component" value="Unassembled WGS sequence"/>
</dbReference>
<evidence type="ECO:0000313" key="12">
    <source>
        <dbReference type="Proteomes" id="UP000310685"/>
    </source>
</evidence>
<dbReference type="InterPro" id="IPR032710">
    <property type="entry name" value="NTF2-like_dom_sf"/>
</dbReference>
<sequence length="155" mass="17746">MAIAKEIIDFSNDTSDSFVENYYKVTDYQRENLKEFYNDSSAVVWNGTPIQGLDSLDNLFRSLPITLHEIQSWDCHPIQDVSTNELSSILLNVNGLVSIGKQSINEFKDGKTLGKHKNKDIVLLPKTFSQNFVLSRNFNNQWFILSLADCFRYVG</sequence>
<evidence type="ECO:0000259" key="1">
    <source>
        <dbReference type="PROSITE" id="PS50177"/>
    </source>
</evidence>
<evidence type="ECO:0000313" key="5">
    <source>
        <dbReference type="EMBL" id="TIC65702.1"/>
    </source>
</evidence>
<dbReference type="EMBL" id="SPRH01000051">
    <property type="protein sequence ID" value="TIB97181.1"/>
    <property type="molecule type" value="Genomic_DNA"/>
</dbReference>
<evidence type="ECO:0000313" key="8">
    <source>
        <dbReference type="Proteomes" id="UP000305362"/>
    </source>
</evidence>
<organism evidence="4 9">
    <name type="scientific">Wallemia mellicola</name>
    <dbReference type="NCBI Taxonomy" id="1708541"/>
    <lineage>
        <taxon>Eukaryota</taxon>
        <taxon>Fungi</taxon>
        <taxon>Dikarya</taxon>
        <taxon>Basidiomycota</taxon>
        <taxon>Wallemiomycotina</taxon>
        <taxon>Wallemiomycetes</taxon>
        <taxon>Wallemiales</taxon>
        <taxon>Wallemiaceae</taxon>
        <taxon>Wallemia</taxon>
    </lineage>
</organism>
<dbReference type="SUPFAM" id="SSF54427">
    <property type="entry name" value="NTF2-like"/>
    <property type="match status" value="1"/>
</dbReference>
<dbReference type="Proteomes" id="UP000310708">
    <property type="component" value="Unassembled WGS sequence"/>
</dbReference>
<dbReference type="Proteomes" id="UP000305647">
    <property type="component" value="Unassembled WGS sequence"/>
</dbReference>
<dbReference type="PROSITE" id="PS50177">
    <property type="entry name" value="NTF2_DOMAIN"/>
    <property type="match status" value="1"/>
</dbReference>
<dbReference type="PANTHER" id="PTHR12612">
    <property type="entry name" value="NUCLEAR TRANSPORT FACTOR 2"/>
    <property type="match status" value="1"/>
</dbReference>
<accession>A0A4T0RS68</accession>
<evidence type="ECO:0000313" key="3">
    <source>
        <dbReference type="EMBL" id="TIB97181.1"/>
    </source>
</evidence>
<proteinExistence type="predicted"/>
<evidence type="ECO:0000313" key="4">
    <source>
        <dbReference type="EMBL" id="TIC33387.1"/>
    </source>
</evidence>
<evidence type="ECO:0000313" key="7">
    <source>
        <dbReference type="EMBL" id="TIC71160.1"/>
    </source>
</evidence>
<dbReference type="AlphaFoldDB" id="A0A4T0RS68"/>
<comment type="caution">
    <text evidence="4">The sequence shown here is derived from an EMBL/GenBank/DDBJ whole genome shotgun (WGS) entry which is preliminary data.</text>
</comment>
<dbReference type="GO" id="GO:0006913">
    <property type="term" value="P:nucleocytoplasmic transport"/>
    <property type="evidence" value="ECO:0007669"/>
    <property type="project" value="InterPro"/>
</dbReference>